<evidence type="ECO:0000313" key="3">
    <source>
        <dbReference type="Proteomes" id="UP000061432"/>
    </source>
</evidence>
<dbReference type="AlphaFoldDB" id="A0A0C6FXN3"/>
<gene>
    <name evidence="2" type="primary">dppF</name>
    <name evidence="2" type="ORF">Maq22A_3p50420</name>
</gene>
<reference evidence="3" key="2">
    <citation type="submission" date="2015-01" db="EMBL/GenBank/DDBJ databases">
        <title>Complete genome sequence of Methylobacterium aquaticum strain 22A.</title>
        <authorList>
            <person name="Tani A."/>
            <person name="Ogura Y."/>
            <person name="Hayashi T."/>
        </authorList>
    </citation>
    <scope>NUCLEOTIDE SEQUENCE [LARGE SCALE GENOMIC DNA]</scope>
    <source>
        <strain evidence="3">MA-22A</strain>
        <plasmid evidence="3">Plasmid pMaq22A_3p DNA</plasmid>
    </source>
</reference>
<dbReference type="PATRIC" id="fig|270351.10.peg.7519"/>
<feature type="compositionally biased region" description="Gly residues" evidence="1">
    <location>
        <begin position="7"/>
        <end position="17"/>
    </location>
</feature>
<sequence>MRPRSGAGRGGRPGGPGAWPRGSPRPRMGGRSGRRGRGGCAACRCAGGGTCPPWTGRRPYAARPARRSRRTGCRRGCTAPGRWPRASSSAASGKRA</sequence>
<feature type="region of interest" description="Disordered" evidence="1">
    <location>
        <begin position="1"/>
        <end position="40"/>
    </location>
</feature>
<organism evidence="2 3">
    <name type="scientific">Methylobacterium aquaticum</name>
    <dbReference type="NCBI Taxonomy" id="270351"/>
    <lineage>
        <taxon>Bacteria</taxon>
        <taxon>Pseudomonadati</taxon>
        <taxon>Pseudomonadota</taxon>
        <taxon>Alphaproteobacteria</taxon>
        <taxon>Hyphomicrobiales</taxon>
        <taxon>Methylobacteriaceae</taxon>
        <taxon>Methylobacterium</taxon>
    </lineage>
</organism>
<keyword evidence="2" id="KW-0614">Plasmid</keyword>
<dbReference type="KEGG" id="maqu:Maq22A_3p50420"/>
<proteinExistence type="predicted"/>
<evidence type="ECO:0000256" key="1">
    <source>
        <dbReference type="SAM" id="MobiDB-lite"/>
    </source>
</evidence>
<geneLocation type="plasmid" evidence="3">
    <name>pMaq22A_3p DNA</name>
</geneLocation>
<evidence type="ECO:0000313" key="2">
    <source>
        <dbReference type="EMBL" id="BAQ50334.1"/>
    </source>
</evidence>
<feature type="compositionally biased region" description="Low complexity" evidence="1">
    <location>
        <begin position="74"/>
        <end position="96"/>
    </location>
</feature>
<dbReference type="Proteomes" id="UP000061432">
    <property type="component" value="Plasmid pMaq22A_3p"/>
</dbReference>
<protein>
    <submittedName>
        <fullName evidence="2">ABC-type dipeptide/oligopeptide/nickel transport system, ATPase component</fullName>
    </submittedName>
</protein>
<feature type="region of interest" description="Disordered" evidence="1">
    <location>
        <begin position="54"/>
        <end position="96"/>
    </location>
</feature>
<name>A0A0C6FXN3_9HYPH</name>
<reference evidence="2 3" key="1">
    <citation type="journal article" date="2015" name="Genome Announc.">
        <title>Complete Genome Sequence of Methylobacterium aquaticum Strain 22A, Isolated from Racomitrium japonicum Moss.</title>
        <authorList>
            <person name="Tani A."/>
            <person name="Ogura Y."/>
            <person name="Hayashi T."/>
            <person name="Kimbara K."/>
        </authorList>
    </citation>
    <scope>NUCLEOTIDE SEQUENCE [LARGE SCALE GENOMIC DNA]</scope>
    <source>
        <strain evidence="2 3">MA-22A</strain>
        <plasmid evidence="3">Plasmid pMaq22A_3p DNA</plasmid>
    </source>
</reference>
<feature type="compositionally biased region" description="Low complexity" evidence="1">
    <location>
        <begin position="18"/>
        <end position="29"/>
    </location>
</feature>
<dbReference type="EMBL" id="AP014707">
    <property type="protein sequence ID" value="BAQ50334.1"/>
    <property type="molecule type" value="Genomic_DNA"/>
</dbReference>
<accession>A0A0C6FXN3</accession>
<feature type="compositionally biased region" description="Basic residues" evidence="1">
    <location>
        <begin position="64"/>
        <end position="73"/>
    </location>
</feature>